<dbReference type="HOGENOM" id="CLU_000680_9_1_1"/>
<dbReference type="Proteomes" id="UP000008672">
    <property type="component" value="Unassembled WGS sequence"/>
</dbReference>
<accession>H3AGS3</accession>
<reference evidence="1" key="3">
    <citation type="submission" date="2025-09" db="UniProtKB">
        <authorList>
            <consortium name="Ensembl"/>
        </authorList>
    </citation>
    <scope>IDENTIFICATION</scope>
</reference>
<dbReference type="AlphaFoldDB" id="H3AGS3"/>
<dbReference type="GeneTree" id="ENSGT01030000235030"/>
<sequence>SWSSRGITRLGEVRGPEGLLPFASLQDDFGLPSAEFLHYLQLKASLSRAEGLCPELLPTSPLVDIFQGLGGKKWGVSRINSTLLTRSAPDHNPTKQQWEKDLGHLVSEGVWEEALSSPLKSGTEVRSRLVQFRLINQLYWSPSKLAASGLRESTLCWRCGKEVGSLLHMIWVCEAIHPYWEDVLSHIREVSGVALQTNPLACILGVGLRQPNTSKLTARFVELALISAKRLLVKHWRQDVAPALKKWLLLMADTASHECVLMKARNKLEQFNKIWSIFLNKS</sequence>
<name>H3AGS3_LATCH</name>
<reference evidence="1" key="2">
    <citation type="submission" date="2025-08" db="UniProtKB">
        <authorList>
            <consortium name="Ensembl"/>
        </authorList>
    </citation>
    <scope>IDENTIFICATION</scope>
</reference>
<dbReference type="Ensembl" id="ENSLACT00000008913.1">
    <property type="protein sequence ID" value="ENSLACP00000008844.1"/>
    <property type="gene ID" value="ENSLACG00000007812.1"/>
</dbReference>
<evidence type="ECO:0008006" key="3">
    <source>
        <dbReference type="Google" id="ProtNLM"/>
    </source>
</evidence>
<dbReference type="eggNOG" id="ENOG502S9XJ">
    <property type="taxonomic scope" value="Eukaryota"/>
</dbReference>
<proteinExistence type="predicted"/>
<organism evidence="1 2">
    <name type="scientific">Latimeria chalumnae</name>
    <name type="common">Coelacanth</name>
    <dbReference type="NCBI Taxonomy" id="7897"/>
    <lineage>
        <taxon>Eukaryota</taxon>
        <taxon>Metazoa</taxon>
        <taxon>Chordata</taxon>
        <taxon>Craniata</taxon>
        <taxon>Vertebrata</taxon>
        <taxon>Euteleostomi</taxon>
        <taxon>Coelacanthiformes</taxon>
        <taxon>Coelacanthidae</taxon>
        <taxon>Latimeria</taxon>
    </lineage>
</organism>
<keyword evidence="2" id="KW-1185">Reference proteome</keyword>
<dbReference type="OMA" id="EYNIANS"/>
<protein>
    <recommendedName>
        <fullName evidence="3">Reverse transcriptase zinc-binding domain-containing protein</fullName>
    </recommendedName>
</protein>
<evidence type="ECO:0000313" key="1">
    <source>
        <dbReference type="Ensembl" id="ENSLACP00000008844.1"/>
    </source>
</evidence>
<evidence type="ECO:0000313" key="2">
    <source>
        <dbReference type="Proteomes" id="UP000008672"/>
    </source>
</evidence>
<dbReference type="STRING" id="7897.ENSLACP00000008844"/>
<reference evidence="2" key="1">
    <citation type="submission" date="2011-08" db="EMBL/GenBank/DDBJ databases">
        <title>The draft genome of Latimeria chalumnae.</title>
        <authorList>
            <person name="Di Palma F."/>
            <person name="Alfoldi J."/>
            <person name="Johnson J."/>
            <person name="Berlin A."/>
            <person name="Gnerre S."/>
            <person name="Jaffe D."/>
            <person name="MacCallum I."/>
            <person name="Young S."/>
            <person name="Walker B.J."/>
            <person name="Lander E."/>
            <person name="Lindblad-Toh K."/>
        </authorList>
    </citation>
    <scope>NUCLEOTIDE SEQUENCE [LARGE SCALE GENOMIC DNA]</scope>
    <source>
        <strain evidence="2">Wild caught</strain>
    </source>
</reference>
<dbReference type="EMBL" id="AFYH01096758">
    <property type="status" value="NOT_ANNOTATED_CDS"/>
    <property type="molecule type" value="Genomic_DNA"/>
</dbReference>
<dbReference type="InParanoid" id="H3AGS3"/>